<organism evidence="1 2">
    <name type="scientific">Trichinella spiralis</name>
    <name type="common">Trichina worm</name>
    <dbReference type="NCBI Taxonomy" id="6334"/>
    <lineage>
        <taxon>Eukaryota</taxon>
        <taxon>Metazoa</taxon>
        <taxon>Ecdysozoa</taxon>
        <taxon>Nematoda</taxon>
        <taxon>Enoplea</taxon>
        <taxon>Dorylaimia</taxon>
        <taxon>Trichinellida</taxon>
        <taxon>Trichinellidae</taxon>
        <taxon>Trichinella</taxon>
    </lineage>
</organism>
<accession>A0ABR3KL08</accession>
<name>A0ABR3KL08_TRISP</name>
<keyword evidence="2" id="KW-1185">Reference proteome</keyword>
<dbReference type="Proteomes" id="UP001558632">
    <property type="component" value="Unassembled WGS sequence"/>
</dbReference>
<evidence type="ECO:0000313" key="1">
    <source>
        <dbReference type="EMBL" id="KAL1238566.1"/>
    </source>
</evidence>
<comment type="caution">
    <text evidence="1">The sequence shown here is derived from an EMBL/GenBank/DDBJ whole genome shotgun (WGS) entry which is preliminary data.</text>
</comment>
<dbReference type="EMBL" id="JBEUSY010000304">
    <property type="protein sequence ID" value="KAL1238566.1"/>
    <property type="molecule type" value="Genomic_DNA"/>
</dbReference>
<reference evidence="1 2" key="1">
    <citation type="submission" date="2024-07" db="EMBL/GenBank/DDBJ databases">
        <title>Enhanced genomic and transcriptomic resources for Trichinella pseudospiralis and T. spiralis underpin the discovery of pronounced molecular differences between stages and species.</title>
        <authorList>
            <person name="Pasi K.K."/>
            <person name="La Rosa G."/>
            <person name="Gomez-Morales M.A."/>
            <person name="Tosini F."/>
            <person name="Sumanam S."/>
            <person name="Young N.D."/>
            <person name="Chang B.C."/>
            <person name="Robin G.B."/>
        </authorList>
    </citation>
    <scope>NUCLEOTIDE SEQUENCE [LARGE SCALE GENOMIC DNA]</scope>
    <source>
        <strain evidence="1">ISS534</strain>
    </source>
</reference>
<evidence type="ECO:0000313" key="2">
    <source>
        <dbReference type="Proteomes" id="UP001558632"/>
    </source>
</evidence>
<proteinExistence type="predicted"/>
<sequence>MALPSLMTTRLALSISPRWNMMLLNFGALAVKLASLKYCLRAIVGTILKNPMKLHIIRVDIFNVDFETFSPYKSVLVN</sequence>
<gene>
    <name evidence="1" type="ORF">TSPI_01500</name>
</gene>
<protein>
    <submittedName>
        <fullName evidence="1">CTP synthase 1-B</fullName>
    </submittedName>
</protein>